<protein>
    <submittedName>
        <fullName evidence="2">Uncharacterized protein</fullName>
    </submittedName>
</protein>
<dbReference type="Proteomes" id="UP000784294">
    <property type="component" value="Unassembled WGS sequence"/>
</dbReference>
<dbReference type="AlphaFoldDB" id="A0A448X6S5"/>
<comment type="caution">
    <text evidence="2">The sequence shown here is derived from an EMBL/GenBank/DDBJ whole genome shotgun (WGS) entry which is preliminary data.</text>
</comment>
<gene>
    <name evidence="2" type="ORF">PXEA_LOCUS22963</name>
</gene>
<evidence type="ECO:0000313" key="3">
    <source>
        <dbReference type="Proteomes" id="UP000784294"/>
    </source>
</evidence>
<evidence type="ECO:0000256" key="1">
    <source>
        <dbReference type="SAM" id="MobiDB-lite"/>
    </source>
</evidence>
<sequence length="91" mass="10675">MEKAANEQLTERCESGEKRAEASERRCTVMETRLEEAQETIVRLEHQLQKAAEKIEWLTESHDRTKEDEAALRVCTKNEQKNKCLRIRMNG</sequence>
<dbReference type="SUPFAM" id="SSF57997">
    <property type="entry name" value="Tropomyosin"/>
    <property type="match status" value="1"/>
</dbReference>
<keyword evidence="3" id="KW-1185">Reference proteome</keyword>
<proteinExistence type="predicted"/>
<dbReference type="EMBL" id="CAAALY010103936">
    <property type="protein sequence ID" value="VEL29523.1"/>
    <property type="molecule type" value="Genomic_DNA"/>
</dbReference>
<feature type="region of interest" description="Disordered" evidence="1">
    <location>
        <begin position="1"/>
        <end position="24"/>
    </location>
</feature>
<organism evidence="2 3">
    <name type="scientific">Protopolystoma xenopodis</name>
    <dbReference type="NCBI Taxonomy" id="117903"/>
    <lineage>
        <taxon>Eukaryota</taxon>
        <taxon>Metazoa</taxon>
        <taxon>Spiralia</taxon>
        <taxon>Lophotrochozoa</taxon>
        <taxon>Platyhelminthes</taxon>
        <taxon>Monogenea</taxon>
        <taxon>Polyopisthocotylea</taxon>
        <taxon>Polystomatidea</taxon>
        <taxon>Polystomatidae</taxon>
        <taxon>Protopolystoma</taxon>
    </lineage>
</organism>
<name>A0A448X6S5_9PLAT</name>
<reference evidence="2" key="1">
    <citation type="submission" date="2018-11" db="EMBL/GenBank/DDBJ databases">
        <authorList>
            <consortium name="Pathogen Informatics"/>
        </authorList>
    </citation>
    <scope>NUCLEOTIDE SEQUENCE</scope>
</reference>
<accession>A0A448X6S5</accession>
<evidence type="ECO:0000313" key="2">
    <source>
        <dbReference type="EMBL" id="VEL29523.1"/>
    </source>
</evidence>